<keyword evidence="14 16" id="KW-0472">Membrane</keyword>
<feature type="transmembrane region" description="Helical" evidence="16">
    <location>
        <begin position="72"/>
        <end position="90"/>
    </location>
</feature>
<evidence type="ECO:0000313" key="19">
    <source>
        <dbReference type="EMBL" id="AJR20266.1"/>
    </source>
</evidence>
<evidence type="ECO:0000256" key="11">
    <source>
        <dbReference type="ARBA" id="ARBA00023027"/>
    </source>
</evidence>
<dbReference type="EMBL" id="KM044791">
    <property type="protein sequence ID" value="AJR20265.1"/>
    <property type="molecule type" value="Genomic_DNA"/>
</dbReference>
<comment type="function">
    <text evidence="16">Core subunit of the mitochondrial membrane respiratory chain NADH dehydrogenase (Complex I) which catalyzes electron transfer from NADH through the respiratory chain, using ubiquinone as an electron acceptor. Essential for the catalytic activity and assembly of complex I.</text>
</comment>
<dbReference type="GO" id="GO:0048039">
    <property type="term" value="F:ubiquinone binding"/>
    <property type="evidence" value="ECO:0007669"/>
    <property type="project" value="TreeGrafter"/>
</dbReference>
<geneLocation type="mitochondrion" evidence="20"/>
<dbReference type="InterPro" id="IPR001750">
    <property type="entry name" value="ND/Mrp_TM"/>
</dbReference>
<evidence type="ECO:0000256" key="15">
    <source>
        <dbReference type="ARBA" id="ARBA00049551"/>
    </source>
</evidence>
<dbReference type="GO" id="GO:0003954">
    <property type="term" value="F:NADH dehydrogenase activity"/>
    <property type="evidence" value="ECO:0007669"/>
    <property type="project" value="TreeGrafter"/>
</dbReference>
<evidence type="ECO:0000256" key="7">
    <source>
        <dbReference type="ARBA" id="ARBA00022692"/>
    </source>
</evidence>
<evidence type="ECO:0000256" key="5">
    <source>
        <dbReference type="ARBA" id="ARBA00022448"/>
    </source>
</evidence>
<dbReference type="GO" id="GO:0015990">
    <property type="term" value="P:electron transport coupled proton transport"/>
    <property type="evidence" value="ECO:0007669"/>
    <property type="project" value="TreeGrafter"/>
</dbReference>
<dbReference type="AlphaFoldDB" id="A0A0D3QVX6"/>
<evidence type="ECO:0000313" key="18">
    <source>
        <dbReference type="EMBL" id="AJR20265.1"/>
    </source>
</evidence>
<feature type="transmembrane region" description="Helical" evidence="16">
    <location>
        <begin position="96"/>
        <end position="118"/>
    </location>
</feature>
<evidence type="ECO:0000313" key="22">
    <source>
        <dbReference type="EMBL" id="AJR20269.1"/>
    </source>
</evidence>
<dbReference type="GO" id="GO:0042773">
    <property type="term" value="P:ATP synthesis coupled electron transport"/>
    <property type="evidence" value="ECO:0007669"/>
    <property type="project" value="InterPro"/>
</dbReference>
<dbReference type="EMBL" id="KM044794">
    <property type="protein sequence ID" value="AJR20268.1"/>
    <property type="molecule type" value="Genomic_DNA"/>
</dbReference>
<sequence length="173" mass="18944">MCMLLLGVLGSLEVSIAGLSLFGAMAMSLFLCGQYSELTGVFNLDFSGQALVVLSIYISLLMVMGSVTVSRFSSFNSLIICIGVLLVGAFSVSATFFFFILFEGVLFPTLLLIVGWGYQPERLQAVVYMVIYTVMGSLPLLYGLGKLYFNDGSDNLFSLEYFLDKSVLSFSWL</sequence>
<dbReference type="EMBL" id="KM044792">
    <property type="protein sequence ID" value="AJR20266.1"/>
    <property type="molecule type" value="Genomic_DNA"/>
</dbReference>
<evidence type="ECO:0000256" key="10">
    <source>
        <dbReference type="ARBA" id="ARBA00022989"/>
    </source>
</evidence>
<dbReference type="EMBL" id="KM044795">
    <property type="protein sequence ID" value="AJR20269.1"/>
    <property type="molecule type" value="Genomic_DNA"/>
</dbReference>
<proteinExistence type="inferred from homology"/>
<evidence type="ECO:0000256" key="4">
    <source>
        <dbReference type="ARBA" id="ARBA00021006"/>
    </source>
</evidence>
<feature type="domain" description="NADH:quinone oxidoreductase/Mrp antiporter transmembrane" evidence="17">
    <location>
        <begin position="97"/>
        <end position="162"/>
    </location>
</feature>
<feature type="transmembrane region" description="Helical" evidence="16">
    <location>
        <begin position="46"/>
        <end position="65"/>
    </location>
</feature>
<keyword evidence="10 16" id="KW-1133">Transmembrane helix</keyword>
<dbReference type="GO" id="GO:0031966">
    <property type="term" value="C:mitochondrial membrane"/>
    <property type="evidence" value="ECO:0007669"/>
    <property type="project" value="UniProtKB-SubCell"/>
</dbReference>
<evidence type="ECO:0000256" key="14">
    <source>
        <dbReference type="ARBA" id="ARBA00023136"/>
    </source>
</evidence>
<dbReference type="Pfam" id="PF00361">
    <property type="entry name" value="Proton_antipo_M"/>
    <property type="match status" value="1"/>
</dbReference>
<evidence type="ECO:0000256" key="3">
    <source>
        <dbReference type="ARBA" id="ARBA00012944"/>
    </source>
</evidence>
<comment type="similarity">
    <text evidence="2 16">Belongs to the complex I subunit 4 family.</text>
</comment>
<evidence type="ECO:0000313" key="21">
    <source>
        <dbReference type="EMBL" id="AJR20268.1"/>
    </source>
</evidence>
<dbReference type="EMBL" id="KM044793">
    <property type="protein sequence ID" value="AJR20267.1"/>
    <property type="molecule type" value="Genomic_DNA"/>
</dbReference>
<evidence type="ECO:0000256" key="13">
    <source>
        <dbReference type="ARBA" id="ARBA00023128"/>
    </source>
</evidence>
<evidence type="ECO:0000256" key="8">
    <source>
        <dbReference type="ARBA" id="ARBA00022967"/>
    </source>
</evidence>
<evidence type="ECO:0000256" key="6">
    <source>
        <dbReference type="ARBA" id="ARBA00022660"/>
    </source>
</evidence>
<evidence type="ECO:0000256" key="1">
    <source>
        <dbReference type="ARBA" id="ARBA00004225"/>
    </source>
</evidence>
<keyword evidence="6 16" id="KW-0679">Respiratory chain</keyword>
<gene>
    <name evidence="20" type="primary">ND4</name>
</gene>
<dbReference type="InterPro" id="IPR003918">
    <property type="entry name" value="NADH_UbQ_OxRdtase"/>
</dbReference>
<keyword evidence="7 16" id="KW-0812">Transmembrane</keyword>
<reference evidence="20" key="1">
    <citation type="submission" date="2014-06" db="EMBL/GenBank/DDBJ databases">
        <title>Population connectivity, species distribution, and speciation of deep-sea mussels at hydrocarbon seeps in the Gulf of Mexico.</title>
        <authorList>
            <person name="Faure B."/>
            <person name="Schaeffer S.W."/>
            <person name="Fisher C.R."/>
        </authorList>
    </citation>
    <scope>NUCLEOTIDE SEQUENCE</scope>
    <source>
        <strain evidence="18">ND4_Tamu_GC234_JSL4590_01</strain>
        <strain evidence="19">ND4_Tamu_GC234_JSL4590_02</strain>
        <strain evidence="20">ND4_Tamu_GC234_JSL4590_03</strain>
        <strain evidence="21">ND4_Tamu_GC234_JSL4590_04</strain>
        <strain evidence="22">ND4_Tamu_GC234_JSL4590_05</strain>
    </source>
</reference>
<keyword evidence="13 16" id="KW-0496">Mitochondrion</keyword>
<dbReference type="PANTHER" id="PTHR43507:SF20">
    <property type="entry name" value="NADH-UBIQUINONE OXIDOREDUCTASE CHAIN 4"/>
    <property type="match status" value="1"/>
</dbReference>
<keyword evidence="12 16" id="KW-0830">Ubiquinone</keyword>
<comment type="subcellular location">
    <subcellularLocation>
        <location evidence="1 16">Mitochondrion membrane</location>
        <topology evidence="1 16">Multi-pass membrane protein</topology>
    </subcellularLocation>
</comment>
<accession>A0A0D3QVX6</accession>
<keyword evidence="9 16" id="KW-0249">Electron transport</keyword>
<organism evidence="20">
    <name type="scientific">Tamu fisheri</name>
    <dbReference type="NCBI Taxonomy" id="114496"/>
    <lineage>
        <taxon>Eukaryota</taxon>
        <taxon>Metazoa</taxon>
        <taxon>Spiralia</taxon>
        <taxon>Lophotrochozoa</taxon>
        <taxon>Mollusca</taxon>
        <taxon>Bivalvia</taxon>
        <taxon>Autobranchia</taxon>
        <taxon>Pteriomorphia</taxon>
        <taxon>Mytilida</taxon>
        <taxon>Mytiloidea</taxon>
        <taxon>Mytilidae</taxon>
        <taxon>Bathymodiolinae</taxon>
        <taxon>Tamu</taxon>
    </lineage>
</organism>
<evidence type="ECO:0000256" key="12">
    <source>
        <dbReference type="ARBA" id="ARBA00023075"/>
    </source>
</evidence>
<evidence type="ECO:0000256" key="16">
    <source>
        <dbReference type="RuleBase" id="RU003297"/>
    </source>
</evidence>
<dbReference type="GO" id="GO:0008137">
    <property type="term" value="F:NADH dehydrogenase (ubiquinone) activity"/>
    <property type="evidence" value="ECO:0007669"/>
    <property type="project" value="UniProtKB-UniRule"/>
</dbReference>
<protein>
    <recommendedName>
        <fullName evidence="4 16">NADH-ubiquinone oxidoreductase chain 4</fullName>
        <ecNumber evidence="3 16">7.1.1.2</ecNumber>
    </recommendedName>
</protein>
<evidence type="ECO:0000256" key="2">
    <source>
        <dbReference type="ARBA" id="ARBA00009025"/>
    </source>
</evidence>
<keyword evidence="11 16" id="KW-0520">NAD</keyword>
<dbReference type="PRINTS" id="PR01437">
    <property type="entry name" value="NUOXDRDTASE4"/>
</dbReference>
<keyword evidence="8" id="KW-1278">Translocase</keyword>
<evidence type="ECO:0000259" key="17">
    <source>
        <dbReference type="Pfam" id="PF00361"/>
    </source>
</evidence>
<evidence type="ECO:0000313" key="20">
    <source>
        <dbReference type="EMBL" id="AJR20267.1"/>
    </source>
</evidence>
<keyword evidence="5 16" id="KW-0813">Transport</keyword>
<dbReference type="EC" id="7.1.1.2" evidence="3 16"/>
<feature type="transmembrane region" description="Helical" evidence="16">
    <location>
        <begin position="125"/>
        <end position="144"/>
    </location>
</feature>
<name>A0A0D3QVX6_9BIVA</name>
<evidence type="ECO:0000256" key="9">
    <source>
        <dbReference type="ARBA" id="ARBA00022982"/>
    </source>
</evidence>
<comment type="catalytic activity">
    <reaction evidence="15 16">
        <text>a ubiquinone + NADH + 5 H(+)(in) = a ubiquinol + NAD(+) + 4 H(+)(out)</text>
        <dbReference type="Rhea" id="RHEA:29091"/>
        <dbReference type="Rhea" id="RHEA-COMP:9565"/>
        <dbReference type="Rhea" id="RHEA-COMP:9566"/>
        <dbReference type="ChEBI" id="CHEBI:15378"/>
        <dbReference type="ChEBI" id="CHEBI:16389"/>
        <dbReference type="ChEBI" id="CHEBI:17976"/>
        <dbReference type="ChEBI" id="CHEBI:57540"/>
        <dbReference type="ChEBI" id="CHEBI:57945"/>
        <dbReference type="EC" id="7.1.1.2"/>
    </reaction>
</comment>
<dbReference type="PANTHER" id="PTHR43507">
    <property type="entry name" value="NADH-UBIQUINONE OXIDOREDUCTASE CHAIN 4"/>
    <property type="match status" value="1"/>
</dbReference>